<dbReference type="EMBL" id="JABANP010000298">
    <property type="protein sequence ID" value="KAF4684680.1"/>
    <property type="molecule type" value="Genomic_DNA"/>
</dbReference>
<proteinExistence type="predicted"/>
<sequence>MAVSPASTLGVGLLSRVISYLDLSSLPEVSTVSSEFAAAVSRRLQRIESASVLQAIAGQPSVSERVTDCTLHFCQEDLSSVIAEINFGQLKHLDLSACQWLDDAAVTGLSRHTGSLQYLGLYWSAAIKSDTALCHLIRANKRLRYLSLSGVKATTDRVVMAACSQPGTGDAGNSRPHEMPTHHRRLSHGDWLIIWRFPEGAPSLCDDSVF</sequence>
<reference evidence="1 2" key="1">
    <citation type="submission" date="2020-04" db="EMBL/GenBank/DDBJ databases">
        <title>Perkinsus olseni comparative genomics.</title>
        <authorList>
            <person name="Bogema D.R."/>
        </authorList>
    </citation>
    <scope>NUCLEOTIDE SEQUENCE [LARGE SCALE GENOMIC DNA]</scope>
    <source>
        <strain evidence="1">00978-12</strain>
    </source>
</reference>
<dbReference type="Gene3D" id="3.80.10.10">
    <property type="entry name" value="Ribonuclease Inhibitor"/>
    <property type="match status" value="1"/>
</dbReference>
<dbReference type="SUPFAM" id="SSF52047">
    <property type="entry name" value="RNI-like"/>
    <property type="match status" value="1"/>
</dbReference>
<comment type="caution">
    <text evidence="1">The sequence shown here is derived from an EMBL/GenBank/DDBJ whole genome shotgun (WGS) entry which is preliminary data.</text>
</comment>
<dbReference type="OrthoDB" id="550575at2759"/>
<dbReference type="InterPro" id="IPR032675">
    <property type="entry name" value="LRR_dom_sf"/>
</dbReference>
<gene>
    <name evidence="1" type="ORF">FOZ60_007415</name>
</gene>
<accession>A0A7J6NMB5</accession>
<organism evidence="1 2">
    <name type="scientific">Perkinsus olseni</name>
    <name type="common">Perkinsus atlanticus</name>
    <dbReference type="NCBI Taxonomy" id="32597"/>
    <lineage>
        <taxon>Eukaryota</taxon>
        <taxon>Sar</taxon>
        <taxon>Alveolata</taxon>
        <taxon>Perkinsozoa</taxon>
        <taxon>Perkinsea</taxon>
        <taxon>Perkinsida</taxon>
        <taxon>Perkinsidae</taxon>
        <taxon>Perkinsus</taxon>
    </lineage>
</organism>
<evidence type="ECO:0008006" key="3">
    <source>
        <dbReference type="Google" id="ProtNLM"/>
    </source>
</evidence>
<dbReference type="AlphaFoldDB" id="A0A7J6NMB5"/>
<protein>
    <recommendedName>
        <fullName evidence="3">F-box domain-containing protein</fullName>
    </recommendedName>
</protein>
<evidence type="ECO:0000313" key="1">
    <source>
        <dbReference type="EMBL" id="KAF4684680.1"/>
    </source>
</evidence>
<dbReference type="Proteomes" id="UP000541610">
    <property type="component" value="Unassembled WGS sequence"/>
</dbReference>
<name>A0A7J6NMB5_PEROL</name>
<evidence type="ECO:0000313" key="2">
    <source>
        <dbReference type="Proteomes" id="UP000541610"/>
    </source>
</evidence>